<evidence type="ECO:0008006" key="13">
    <source>
        <dbReference type="Google" id="ProtNLM"/>
    </source>
</evidence>
<evidence type="ECO:0000256" key="10">
    <source>
        <dbReference type="SAM" id="Phobius"/>
    </source>
</evidence>
<dbReference type="PROSITE" id="PS00086">
    <property type="entry name" value="CYTOCHROME_P450"/>
    <property type="match status" value="1"/>
</dbReference>
<dbReference type="InterPro" id="IPR001128">
    <property type="entry name" value="Cyt_P450"/>
</dbReference>
<dbReference type="Gene3D" id="1.10.630.10">
    <property type="entry name" value="Cytochrome P450"/>
    <property type="match status" value="1"/>
</dbReference>
<dbReference type="GO" id="GO:0004497">
    <property type="term" value="F:monooxygenase activity"/>
    <property type="evidence" value="ECO:0007669"/>
    <property type="project" value="UniProtKB-KW"/>
</dbReference>
<dbReference type="PRINTS" id="PR00463">
    <property type="entry name" value="EP450I"/>
</dbReference>
<evidence type="ECO:0000256" key="9">
    <source>
        <dbReference type="RuleBase" id="RU000461"/>
    </source>
</evidence>
<keyword evidence="10" id="KW-0812">Transmembrane</keyword>
<dbReference type="InterPro" id="IPR002401">
    <property type="entry name" value="Cyt_P450_E_grp-I"/>
</dbReference>
<dbReference type="GO" id="GO:0016705">
    <property type="term" value="F:oxidoreductase activity, acting on paired donors, with incorporation or reduction of molecular oxygen"/>
    <property type="evidence" value="ECO:0007669"/>
    <property type="project" value="InterPro"/>
</dbReference>
<dbReference type="CDD" id="cd11058">
    <property type="entry name" value="CYP60B-like"/>
    <property type="match status" value="1"/>
</dbReference>
<dbReference type="AlphaFoldDB" id="A0AA35Q2L6"/>
<proteinExistence type="inferred from homology"/>
<evidence type="ECO:0000256" key="3">
    <source>
        <dbReference type="ARBA" id="ARBA00022617"/>
    </source>
</evidence>
<keyword evidence="12" id="KW-1185">Reference proteome</keyword>
<comment type="similarity">
    <text evidence="2 9">Belongs to the cytochrome P450 family.</text>
</comment>
<dbReference type="GO" id="GO:0009403">
    <property type="term" value="P:toxin biosynthetic process"/>
    <property type="evidence" value="ECO:0007669"/>
    <property type="project" value="UniProtKB-ARBA"/>
</dbReference>
<dbReference type="FunFam" id="1.10.630.10:FF:000047">
    <property type="entry name" value="Cytochrome P450 monooxygenase"/>
    <property type="match status" value="1"/>
</dbReference>
<keyword evidence="4 8" id="KW-0479">Metal-binding</keyword>
<dbReference type="GO" id="GO:0005506">
    <property type="term" value="F:iron ion binding"/>
    <property type="evidence" value="ECO:0007669"/>
    <property type="project" value="InterPro"/>
</dbReference>
<evidence type="ECO:0000313" key="11">
    <source>
        <dbReference type="EMBL" id="CAI6089477.1"/>
    </source>
</evidence>
<name>A0AA35Q2L6_9HYPO</name>
<dbReference type="PRINTS" id="PR00385">
    <property type="entry name" value="P450"/>
</dbReference>
<dbReference type="EMBL" id="CABFNP030001008">
    <property type="protein sequence ID" value="CAI6089477.1"/>
    <property type="molecule type" value="Genomic_DNA"/>
</dbReference>
<organism evidence="11 12">
    <name type="scientific">Clonostachys chloroleuca</name>
    <dbReference type="NCBI Taxonomy" id="1926264"/>
    <lineage>
        <taxon>Eukaryota</taxon>
        <taxon>Fungi</taxon>
        <taxon>Dikarya</taxon>
        <taxon>Ascomycota</taxon>
        <taxon>Pezizomycotina</taxon>
        <taxon>Sordariomycetes</taxon>
        <taxon>Hypocreomycetidae</taxon>
        <taxon>Hypocreales</taxon>
        <taxon>Bionectriaceae</taxon>
        <taxon>Clonostachys</taxon>
    </lineage>
</organism>
<dbReference type="PANTHER" id="PTHR24305:SF230">
    <property type="entry name" value="P450, PUTATIVE (EUROFUNG)-RELATED"/>
    <property type="match status" value="1"/>
</dbReference>
<dbReference type="InterPro" id="IPR017972">
    <property type="entry name" value="Cyt_P450_CS"/>
</dbReference>
<reference evidence="11" key="1">
    <citation type="submission" date="2023-01" db="EMBL/GenBank/DDBJ databases">
        <authorList>
            <person name="Piombo E."/>
        </authorList>
    </citation>
    <scope>NUCLEOTIDE SEQUENCE</scope>
</reference>
<evidence type="ECO:0000256" key="1">
    <source>
        <dbReference type="ARBA" id="ARBA00001971"/>
    </source>
</evidence>
<accession>A0AA35Q2L6</accession>
<evidence type="ECO:0000256" key="2">
    <source>
        <dbReference type="ARBA" id="ARBA00010617"/>
    </source>
</evidence>
<sequence>MALTVILPILYLLGWFIFNVWFHPLRHFPGPLYLKATRLGFIYHQIKGTLPFDVLEWHKTYGDVVRIAPDELSFITPPALQDIQGHRAKGAPDFEKPEAFYRPVDGMEIDIISAGREEHSILRRLLSHGFSDKSLRDQQPIIMSYIDLLMQRLHENCAGGNKALNIMSWYNFATFDIIGDLAFGESFGCLTNSDYHPWVSLIFRMARAGAMIQGLGHYPMVKNFLLSLVPKSMGEERDHHLELTRDKLMRRMKRHEDRPDLIEGMLKKKDELGITMDQLQANSSILIIGGSETTATLLSGVTYFLLTNPQALLKVTQEVRERFKSEGGINFATVNDLSYMLGCHEALRLYPPVPAGLPRVTPRGGAEVCGQYIPDSGKSVHQWAVHHHEKLFKDPFEFHPERFMGDERYTQDVREAFQPFHLGPRNCLGRNLAYVEMRTILARLLFNFDIQIADDSRDWIKQKVFILLGETAVECLLDTGIQVMIYCSFGQQPFPRA</sequence>
<keyword evidence="10" id="KW-1133">Transmembrane helix</keyword>
<evidence type="ECO:0000256" key="7">
    <source>
        <dbReference type="ARBA" id="ARBA00023033"/>
    </source>
</evidence>
<dbReference type="InterPro" id="IPR050121">
    <property type="entry name" value="Cytochrome_P450_monoxygenase"/>
</dbReference>
<keyword evidence="10" id="KW-0472">Membrane</keyword>
<comment type="caution">
    <text evidence="11">The sequence shown here is derived from an EMBL/GenBank/DDBJ whole genome shotgun (WGS) entry which is preliminary data.</text>
</comment>
<dbReference type="Proteomes" id="UP001160390">
    <property type="component" value="Unassembled WGS sequence"/>
</dbReference>
<feature type="binding site" description="axial binding residue" evidence="8">
    <location>
        <position position="427"/>
    </location>
    <ligand>
        <name>heme</name>
        <dbReference type="ChEBI" id="CHEBI:30413"/>
    </ligand>
    <ligandPart>
        <name>Fe</name>
        <dbReference type="ChEBI" id="CHEBI:18248"/>
    </ligandPart>
</feature>
<dbReference type="Pfam" id="PF00067">
    <property type="entry name" value="p450"/>
    <property type="match status" value="1"/>
</dbReference>
<evidence type="ECO:0000256" key="4">
    <source>
        <dbReference type="ARBA" id="ARBA00022723"/>
    </source>
</evidence>
<evidence type="ECO:0000256" key="8">
    <source>
        <dbReference type="PIRSR" id="PIRSR602401-1"/>
    </source>
</evidence>
<gene>
    <name evidence="11" type="ORF">CCHLO57077_00011912</name>
</gene>
<dbReference type="PANTHER" id="PTHR24305">
    <property type="entry name" value="CYTOCHROME P450"/>
    <property type="match status" value="1"/>
</dbReference>
<keyword evidence="6 8" id="KW-0408">Iron</keyword>
<evidence type="ECO:0000256" key="6">
    <source>
        <dbReference type="ARBA" id="ARBA00023004"/>
    </source>
</evidence>
<dbReference type="SUPFAM" id="SSF48264">
    <property type="entry name" value="Cytochrome P450"/>
    <property type="match status" value="1"/>
</dbReference>
<protein>
    <recommendedName>
        <fullName evidence="13">Cytochrome P450</fullName>
    </recommendedName>
</protein>
<evidence type="ECO:0000313" key="12">
    <source>
        <dbReference type="Proteomes" id="UP001160390"/>
    </source>
</evidence>
<keyword evidence="5 9" id="KW-0560">Oxidoreductase</keyword>
<keyword evidence="7 9" id="KW-0503">Monooxygenase</keyword>
<dbReference type="InterPro" id="IPR036396">
    <property type="entry name" value="Cyt_P450_sf"/>
</dbReference>
<comment type="cofactor">
    <cofactor evidence="1 8">
        <name>heme</name>
        <dbReference type="ChEBI" id="CHEBI:30413"/>
    </cofactor>
</comment>
<dbReference type="GO" id="GO:0020037">
    <property type="term" value="F:heme binding"/>
    <property type="evidence" value="ECO:0007669"/>
    <property type="project" value="InterPro"/>
</dbReference>
<keyword evidence="3 8" id="KW-0349">Heme</keyword>
<feature type="transmembrane region" description="Helical" evidence="10">
    <location>
        <begin position="6"/>
        <end position="25"/>
    </location>
</feature>
<evidence type="ECO:0000256" key="5">
    <source>
        <dbReference type="ARBA" id="ARBA00023002"/>
    </source>
</evidence>